<evidence type="ECO:0000256" key="3">
    <source>
        <dbReference type="ARBA" id="ARBA00023180"/>
    </source>
</evidence>
<dbReference type="EMBL" id="QNRK01000039">
    <property type="protein sequence ID" value="RBP04550.1"/>
    <property type="molecule type" value="Genomic_DNA"/>
</dbReference>
<feature type="domain" description="Glycosyltransferase 61 catalytic" evidence="4">
    <location>
        <begin position="200"/>
        <end position="370"/>
    </location>
</feature>
<sequence length="435" mass="47705">MGFRTTSGKLENATGVRLSRSLHGLWRKAVRLPLKTLGAKLRRARAAGATGGLPVSVDETTALALVPFEARLPPPLAQCTVVESCRYPTKLHPLSVNSTTSEAMHYVPHTVDAPAMTLEHLVEPFWFPKLGLLISKDGLVWRHSFLGPFQPGFLTSVKEIVDLPGPDGTARPLFFPERLAGAPRIVGERLLIANSEQPNYGHYLLDMVPLIHLGARIGAPMLTWTLKPWQRALIARLDVPVGLIEEIRPRPVVVEHAIVSNRMSGVSSQNVHPQHREAFGAILANVRKAVPGLETPRRVLICRSLANSRNLLNRAEVIEALTPLGFAAIQPEKLSFDEQALTFAGAEIVVTEFGAAMANVMFCRPGTRVVEIIAEGQHDPWSAHLAAMLELEHVVLFQPQTEEALLTAPRHVKDSTFAYRVDVARLVETVRALIG</sequence>
<dbReference type="Pfam" id="PF04577">
    <property type="entry name" value="Glyco_transf_61"/>
    <property type="match status" value="1"/>
</dbReference>
<comment type="caution">
    <text evidence="5">The sequence shown here is derived from an EMBL/GenBank/DDBJ whole genome shotgun (WGS) entry which is preliminary data.</text>
</comment>
<organism evidence="5 6">
    <name type="scientific">Roseiarcus fermentans</name>
    <dbReference type="NCBI Taxonomy" id="1473586"/>
    <lineage>
        <taxon>Bacteria</taxon>
        <taxon>Pseudomonadati</taxon>
        <taxon>Pseudomonadota</taxon>
        <taxon>Alphaproteobacteria</taxon>
        <taxon>Hyphomicrobiales</taxon>
        <taxon>Roseiarcaceae</taxon>
        <taxon>Roseiarcus</taxon>
    </lineage>
</organism>
<keyword evidence="3" id="KW-0325">Glycoprotein</keyword>
<proteinExistence type="predicted"/>
<dbReference type="AlphaFoldDB" id="A0A366ES87"/>
<evidence type="ECO:0000313" key="5">
    <source>
        <dbReference type="EMBL" id="RBP04550.1"/>
    </source>
</evidence>
<dbReference type="PANTHER" id="PTHR20961">
    <property type="entry name" value="GLYCOSYLTRANSFERASE"/>
    <property type="match status" value="1"/>
</dbReference>
<reference evidence="5 6" key="1">
    <citation type="submission" date="2018-06" db="EMBL/GenBank/DDBJ databases">
        <title>Genomic Encyclopedia of Type Strains, Phase IV (KMG-IV): sequencing the most valuable type-strain genomes for metagenomic binning, comparative biology and taxonomic classification.</title>
        <authorList>
            <person name="Goeker M."/>
        </authorList>
    </citation>
    <scope>NUCLEOTIDE SEQUENCE [LARGE SCALE GENOMIC DNA]</scope>
    <source>
        <strain evidence="5 6">DSM 24875</strain>
    </source>
</reference>
<evidence type="ECO:0000313" key="6">
    <source>
        <dbReference type="Proteomes" id="UP000253529"/>
    </source>
</evidence>
<protein>
    <submittedName>
        <fullName evidence="5">Uncharacterized protein DUF563</fullName>
    </submittedName>
</protein>
<gene>
    <name evidence="5" type="ORF">DFR50_13927</name>
</gene>
<evidence type="ECO:0000256" key="2">
    <source>
        <dbReference type="ARBA" id="ARBA00022679"/>
    </source>
</evidence>
<keyword evidence="2" id="KW-0808">Transferase</keyword>
<name>A0A366ES87_9HYPH</name>
<accession>A0A366ES87</accession>
<dbReference type="InterPro" id="IPR007657">
    <property type="entry name" value="Glycosyltransferase_61"/>
</dbReference>
<keyword evidence="1" id="KW-0328">Glycosyltransferase</keyword>
<dbReference type="RefSeq" id="WP_113892115.1">
    <property type="nucleotide sequence ID" value="NZ_QNRK01000039.1"/>
</dbReference>
<keyword evidence="6" id="KW-1185">Reference proteome</keyword>
<dbReference type="Proteomes" id="UP000253529">
    <property type="component" value="Unassembled WGS sequence"/>
</dbReference>
<dbReference type="PANTHER" id="PTHR20961:SF150">
    <property type="entry name" value="GLYCOSYLTRANSFERASE FAMILY 61 PROTEIN"/>
    <property type="match status" value="1"/>
</dbReference>
<evidence type="ECO:0000256" key="1">
    <source>
        <dbReference type="ARBA" id="ARBA00022676"/>
    </source>
</evidence>
<evidence type="ECO:0000259" key="4">
    <source>
        <dbReference type="Pfam" id="PF04577"/>
    </source>
</evidence>
<dbReference type="OrthoDB" id="7185280at2"/>
<dbReference type="InterPro" id="IPR049625">
    <property type="entry name" value="Glyco_transf_61_cat"/>
</dbReference>
<dbReference type="GO" id="GO:0016757">
    <property type="term" value="F:glycosyltransferase activity"/>
    <property type="evidence" value="ECO:0007669"/>
    <property type="project" value="UniProtKB-KW"/>
</dbReference>